<comment type="catalytic activity">
    <reaction evidence="1">
        <text>Thiol-dependent hydrolysis of ester, thioester, amide, peptide and isopeptide bonds formed by the C-terminal Gly of ubiquitin (a 76-residue protein attached to proteins as an intracellular targeting signal).</text>
        <dbReference type="EC" id="3.4.19.12"/>
    </reaction>
</comment>
<accession>A0A8S1R4I0</accession>
<evidence type="ECO:0000256" key="2">
    <source>
        <dbReference type="ARBA" id="ARBA00012759"/>
    </source>
</evidence>
<comment type="caution">
    <text evidence="10">The sequence shown here is derived from an EMBL/GenBank/DDBJ whole genome shotgun (WGS) entry which is preliminary data.</text>
</comment>
<keyword evidence="11" id="KW-1185">Reference proteome</keyword>
<feature type="domain" description="DUSP" evidence="9">
    <location>
        <begin position="175"/>
        <end position="288"/>
    </location>
</feature>
<keyword evidence="4" id="KW-0833">Ubl conjugation pathway</keyword>
<dbReference type="EC" id="3.4.19.12" evidence="2"/>
<evidence type="ECO:0000256" key="6">
    <source>
        <dbReference type="ARBA" id="ARBA00022807"/>
    </source>
</evidence>
<dbReference type="AlphaFoldDB" id="A0A8S1R4I0"/>
<evidence type="ECO:0000259" key="8">
    <source>
        <dbReference type="PROSITE" id="PS50235"/>
    </source>
</evidence>
<dbReference type="PROSITE" id="PS50235">
    <property type="entry name" value="USP_3"/>
    <property type="match status" value="1"/>
</dbReference>
<dbReference type="PROSITE" id="PS51283">
    <property type="entry name" value="DUSP"/>
    <property type="match status" value="1"/>
</dbReference>
<keyword evidence="6" id="KW-0788">Thiol protease</keyword>
<dbReference type="InterPro" id="IPR006615">
    <property type="entry name" value="Pept_C19_DUSP"/>
</dbReference>
<evidence type="ECO:0000256" key="4">
    <source>
        <dbReference type="ARBA" id="ARBA00022786"/>
    </source>
</evidence>
<keyword evidence="5" id="KW-0378">Hydrolase</keyword>
<dbReference type="OrthoDB" id="313176at2759"/>
<dbReference type="PANTHER" id="PTHR43982">
    <property type="entry name" value="UBIQUITIN CARBOXYL-TERMINAL HYDROLASE"/>
    <property type="match status" value="1"/>
</dbReference>
<dbReference type="GO" id="GO:0016579">
    <property type="term" value="P:protein deubiquitination"/>
    <property type="evidence" value="ECO:0007669"/>
    <property type="project" value="InterPro"/>
</dbReference>
<proteinExistence type="predicted"/>
<dbReference type="PANTHER" id="PTHR43982:SF1">
    <property type="entry name" value="UBIQUITIN CARBOXYL-TERMINAL HYDROLASE 14"/>
    <property type="match status" value="1"/>
</dbReference>
<evidence type="ECO:0000256" key="7">
    <source>
        <dbReference type="SAM" id="MobiDB-lite"/>
    </source>
</evidence>
<dbReference type="SMART" id="SM00695">
    <property type="entry name" value="DUSP"/>
    <property type="match status" value="1"/>
</dbReference>
<dbReference type="GO" id="GO:0043161">
    <property type="term" value="P:proteasome-mediated ubiquitin-dependent protein catabolic process"/>
    <property type="evidence" value="ECO:0007669"/>
    <property type="project" value="InterPro"/>
</dbReference>
<evidence type="ECO:0000256" key="5">
    <source>
        <dbReference type="ARBA" id="ARBA00022801"/>
    </source>
</evidence>
<dbReference type="PROSITE" id="PS00972">
    <property type="entry name" value="USP_1"/>
    <property type="match status" value="1"/>
</dbReference>
<gene>
    <name evidence="10" type="ORF">PSON_ATCC_30995.1.T1350125</name>
</gene>
<evidence type="ECO:0000256" key="3">
    <source>
        <dbReference type="ARBA" id="ARBA00022670"/>
    </source>
</evidence>
<sequence length="1075" mass="127976">MGIICSSKRRIKFKHSLLSPEERYKIENSLPRAYRQIIKQKYEEFGQTIGLTFEEFCQIIPLNQQGYFLKRIFNFFDQQKRNRINLEEMYLVVSKMYNPLTQVEILFEIYDLDNDRQWSKKEFNKFIRENLNLLKAQSQQQIQPLNQNQFYEWAQEHLNLVDLQNGLKCLFVSNNKKEIAREILQKVDEIISQDQSVKMFIISAKWLNKLKCYVGLNQEQPQQNLEELSESQNEPGKIDNSDISGENEGELRQGLKDEDYNIVPHKVWQNLIDLFSITDQKLIYKRSFENIHNKLDSELYPKIMLGIQVEEVNNNLKLENLYDKSQMLKMNTDSTMHDIRKKLFKRFNIQTSNGKEFLLYYRTSKDQIWKLVTDLDDAIQNLPSRTLFTMTKLKMSPPINQTNLQLTQNSLQNVGDVQKKDIIYTGIQNEGQICYMNAVLQCLAETPFLSNFLYNSNLQKIITQKNQLVKQKNCQPPKITLIEELSRLVKKLQDGEQQHISIESFIEAVTQNILDSRKQPIYPLYETADSNEFLKDLLEHISSELKRSEKEKNTIIDTLFQGIKKTKTFCQQCGYVKEEEEKINILNLNVLEMKDECRLQLMFFQKYKLYETKDQSKEIELKKKRITLKSNQTIKQLQEEISKITNLNKNEYEIAFKKQGSKGALFTISENHYQSEIYKLGITSKKTIYVYELGNQDQAKREFIEISQIFNYPTSNFQLNDIVNFKSKDNLWKEGYIVDILENQYEILDISQNQKYRINNQDISQFRKNVQYQQNTMKIEVYNYFNQSKYYQIKQILQPMIIQIPIKSITFQELKVYIYKQIQRFINIDEFKVKPKFNSTKGQEEEVKKFFNQPEFPYRIQLVDKDNKCLNCKKPLTFVDKIQTNCKCEVDPILLKFDNANKPKVILVWNQTQKYLKQLKIKSDYDFKLEDYLKQYTNIYELKKNCGNCKIPLFDLTFLFVAPIILVIFLPKLTNTVVHFEIKSQNIKDCRNGIEDVLYNLYAVINLKQQNDHRKQTILRHYNAFVKKQDEWIEFNDSQIKKIDLHKITSKNACLLFYIKQDIKDDIKFQIQDFF</sequence>
<dbReference type="Pfam" id="PF06337">
    <property type="entry name" value="DUSP"/>
    <property type="match status" value="1"/>
</dbReference>
<feature type="compositionally biased region" description="Low complexity" evidence="7">
    <location>
        <begin position="223"/>
        <end position="235"/>
    </location>
</feature>
<reference evidence="10" key="1">
    <citation type="submission" date="2021-01" db="EMBL/GenBank/DDBJ databases">
        <authorList>
            <consortium name="Genoscope - CEA"/>
            <person name="William W."/>
        </authorList>
    </citation>
    <scope>NUCLEOTIDE SEQUENCE</scope>
</reference>
<dbReference type="InterPro" id="IPR044635">
    <property type="entry name" value="UBP14-like"/>
</dbReference>
<protein>
    <recommendedName>
        <fullName evidence="2">ubiquitinyl hydrolase 1</fullName>
        <ecNumber evidence="2">3.4.19.12</ecNumber>
    </recommendedName>
</protein>
<dbReference type="InterPro" id="IPR028889">
    <property type="entry name" value="USP"/>
</dbReference>
<evidence type="ECO:0000259" key="9">
    <source>
        <dbReference type="PROSITE" id="PS51283"/>
    </source>
</evidence>
<organism evidence="10 11">
    <name type="scientific">Paramecium sonneborni</name>
    <dbReference type="NCBI Taxonomy" id="65129"/>
    <lineage>
        <taxon>Eukaryota</taxon>
        <taxon>Sar</taxon>
        <taxon>Alveolata</taxon>
        <taxon>Ciliophora</taxon>
        <taxon>Intramacronucleata</taxon>
        <taxon>Oligohymenophorea</taxon>
        <taxon>Peniculida</taxon>
        <taxon>Parameciidae</taxon>
        <taxon>Paramecium</taxon>
    </lineage>
</organism>
<dbReference type="InterPro" id="IPR018200">
    <property type="entry name" value="USP_CS"/>
</dbReference>
<feature type="domain" description="USP" evidence="8">
    <location>
        <begin position="425"/>
        <end position="1061"/>
    </location>
</feature>
<dbReference type="GO" id="GO:0070628">
    <property type="term" value="F:proteasome binding"/>
    <property type="evidence" value="ECO:0007669"/>
    <property type="project" value="TreeGrafter"/>
</dbReference>
<dbReference type="EMBL" id="CAJJDN010000135">
    <property type="protein sequence ID" value="CAD8121982.1"/>
    <property type="molecule type" value="Genomic_DNA"/>
</dbReference>
<name>A0A8S1R4I0_9CILI</name>
<dbReference type="InterPro" id="IPR001394">
    <property type="entry name" value="Peptidase_C19_UCH"/>
</dbReference>
<feature type="region of interest" description="Disordered" evidence="7">
    <location>
        <begin position="223"/>
        <end position="248"/>
    </location>
</feature>
<keyword evidence="3" id="KW-0645">Protease</keyword>
<evidence type="ECO:0000313" key="11">
    <source>
        <dbReference type="Proteomes" id="UP000692954"/>
    </source>
</evidence>
<evidence type="ECO:0000256" key="1">
    <source>
        <dbReference type="ARBA" id="ARBA00000707"/>
    </source>
</evidence>
<dbReference type="GO" id="GO:0004843">
    <property type="term" value="F:cysteine-type deubiquitinase activity"/>
    <property type="evidence" value="ECO:0007669"/>
    <property type="project" value="UniProtKB-EC"/>
</dbReference>
<dbReference type="GO" id="GO:0061136">
    <property type="term" value="P:regulation of proteasomal protein catabolic process"/>
    <property type="evidence" value="ECO:0007669"/>
    <property type="project" value="TreeGrafter"/>
</dbReference>
<dbReference type="Pfam" id="PF00443">
    <property type="entry name" value="UCH"/>
    <property type="match status" value="1"/>
</dbReference>
<dbReference type="Proteomes" id="UP000692954">
    <property type="component" value="Unassembled WGS sequence"/>
</dbReference>
<evidence type="ECO:0000313" key="10">
    <source>
        <dbReference type="EMBL" id="CAD8121982.1"/>
    </source>
</evidence>